<dbReference type="InterPro" id="IPR010286">
    <property type="entry name" value="METTL16/RlmF"/>
</dbReference>
<protein>
    <recommendedName>
        <fullName evidence="6">Ribosomal RNA large subunit methyltransferase F</fullName>
        <ecNumber evidence="6">2.1.1.181</ecNumber>
    </recommendedName>
    <alternativeName>
        <fullName evidence="6">23S rRNA mA1618 methyltransferase</fullName>
    </alternativeName>
    <alternativeName>
        <fullName evidence="6">rRNA adenine N-6-methyltransferase</fullName>
    </alternativeName>
</protein>
<dbReference type="Gene3D" id="3.40.50.150">
    <property type="entry name" value="Vaccinia Virus protein VP39"/>
    <property type="match status" value="1"/>
</dbReference>
<comment type="caution">
    <text evidence="8">The sequence shown here is derived from an EMBL/GenBank/DDBJ whole genome shotgun (WGS) entry which is preliminary data.</text>
</comment>
<keyword evidence="2 6" id="KW-0698">rRNA processing</keyword>
<dbReference type="GO" id="GO:0070475">
    <property type="term" value="P:rRNA base methylation"/>
    <property type="evidence" value="ECO:0007669"/>
    <property type="project" value="TreeGrafter"/>
</dbReference>
<dbReference type="Proteomes" id="UP000321525">
    <property type="component" value="Unassembled WGS sequence"/>
</dbReference>
<evidence type="ECO:0000313" key="9">
    <source>
        <dbReference type="Proteomes" id="UP000321525"/>
    </source>
</evidence>
<evidence type="ECO:0000256" key="4">
    <source>
        <dbReference type="ARBA" id="ARBA00022679"/>
    </source>
</evidence>
<evidence type="ECO:0000256" key="3">
    <source>
        <dbReference type="ARBA" id="ARBA00022603"/>
    </source>
</evidence>
<dbReference type="PANTHER" id="PTHR13393">
    <property type="entry name" value="SAM-DEPENDENT METHYLTRANSFERASE"/>
    <property type="match status" value="1"/>
</dbReference>
<evidence type="ECO:0000256" key="2">
    <source>
        <dbReference type="ARBA" id="ARBA00022552"/>
    </source>
</evidence>
<comment type="function">
    <text evidence="6">Specifically methylates the adenine in position 1618 of 23S rRNA.</text>
</comment>
<dbReference type="SUPFAM" id="SSF53335">
    <property type="entry name" value="S-adenosyl-L-methionine-dependent methyltransferases"/>
    <property type="match status" value="1"/>
</dbReference>
<evidence type="ECO:0000256" key="6">
    <source>
        <dbReference type="HAMAP-Rule" id="MF_01848"/>
    </source>
</evidence>
<evidence type="ECO:0000256" key="1">
    <source>
        <dbReference type="ARBA" id="ARBA00022490"/>
    </source>
</evidence>
<dbReference type="PIRSF" id="PIRSF029038">
    <property type="entry name" value="Mtase_YbiN_prd"/>
    <property type="match status" value="1"/>
</dbReference>
<dbReference type="EMBL" id="VOLQ01000004">
    <property type="protein sequence ID" value="TWX70523.1"/>
    <property type="molecule type" value="Genomic_DNA"/>
</dbReference>
<keyword evidence="5 6" id="KW-0949">S-adenosyl-L-methionine</keyword>
<dbReference type="GO" id="GO:0052907">
    <property type="term" value="F:23S rRNA (adenine(1618)-N(6))-methyltransferase activity"/>
    <property type="evidence" value="ECO:0007669"/>
    <property type="project" value="UniProtKB-EC"/>
</dbReference>
<sequence>MPLKQNLHPKNRHNNGYDFLALCQALPALKPFVHTNKYQNLSIDFADANAVKALNQALLKLHYQVGQWDIPAGYLCPPIPGRVDYIHYLADLLAATLPVALTVNKNKVSVLDIGTGASCIYALLGQREYQWQFTCSDIDPTSIKVAEQIISADKSFKKSITCRLQPNSSQIFTGIIEKDDRFELTLCNPPFHRSLAEATKGSTRKVKNLAANKKSLKSPLTTGNPVPLNFGGQKAELWCQGGELAFINQMIKESKTIQKQVLWFSCLVSKKDHISQLKQTLNKYKAKQVKVVDMAQGQKISRFIAWSFLDETQQRNWYDLV</sequence>
<comment type="similarity">
    <text evidence="6">Belongs to the methyltransferase superfamily. METTL16/RlmF family.</text>
</comment>
<evidence type="ECO:0000256" key="5">
    <source>
        <dbReference type="ARBA" id="ARBA00022691"/>
    </source>
</evidence>
<dbReference type="InterPro" id="IPR029063">
    <property type="entry name" value="SAM-dependent_MTases_sf"/>
</dbReference>
<reference evidence="8 10" key="1">
    <citation type="submission" date="2019-07" db="EMBL/GenBank/DDBJ databases">
        <title>Genomes of sea-ice associated Colwellia species.</title>
        <authorList>
            <person name="Bowman J.P."/>
        </authorList>
    </citation>
    <scope>NUCLEOTIDE SEQUENCE [LARGE SCALE GENOMIC DNA]</scope>
    <source>
        <strain evidence="7 9">ACAM 607</strain>
        <strain evidence="8 10">IC036</strain>
    </source>
</reference>
<dbReference type="HAMAP" id="MF_01848">
    <property type="entry name" value="23SrRNA_methyltr_F"/>
    <property type="match status" value="1"/>
</dbReference>
<dbReference type="Pfam" id="PF05971">
    <property type="entry name" value="Methyltransf_10"/>
    <property type="match status" value="1"/>
</dbReference>
<dbReference type="GO" id="GO:0005737">
    <property type="term" value="C:cytoplasm"/>
    <property type="evidence" value="ECO:0007669"/>
    <property type="project" value="UniProtKB-SubCell"/>
</dbReference>
<dbReference type="InterPro" id="IPR016909">
    <property type="entry name" value="rRNA_lsu_MeTfrase_F"/>
</dbReference>
<evidence type="ECO:0000313" key="8">
    <source>
        <dbReference type="EMBL" id="TWX70523.1"/>
    </source>
</evidence>
<keyword evidence="9" id="KW-1185">Reference proteome</keyword>
<proteinExistence type="inferred from homology"/>
<gene>
    <name evidence="6 8" type="primary">rlmF</name>
    <name evidence="7" type="ORF">ESZ26_03875</name>
    <name evidence="8" type="ORF">ESZ27_03130</name>
</gene>
<dbReference type="PANTHER" id="PTHR13393:SF0">
    <property type="entry name" value="RNA N6-ADENOSINE-METHYLTRANSFERASE METTL16"/>
    <property type="match status" value="1"/>
</dbReference>
<evidence type="ECO:0000313" key="7">
    <source>
        <dbReference type="EMBL" id="TWX62121.1"/>
    </source>
</evidence>
<accession>A0A5C6QP71</accession>
<comment type="subcellular location">
    <subcellularLocation>
        <location evidence="6">Cytoplasm</location>
    </subcellularLocation>
</comment>
<dbReference type="EMBL" id="VOLR01000004">
    <property type="protein sequence ID" value="TWX62121.1"/>
    <property type="molecule type" value="Genomic_DNA"/>
</dbReference>
<dbReference type="Proteomes" id="UP000321917">
    <property type="component" value="Unassembled WGS sequence"/>
</dbReference>
<dbReference type="AlphaFoldDB" id="A0A5C6QP71"/>
<keyword evidence="4 6" id="KW-0808">Transferase</keyword>
<comment type="catalytic activity">
    <reaction evidence="6">
        <text>adenosine(1618) in 23S rRNA + S-adenosyl-L-methionine = N(6)-methyladenosine(1618) in 23S rRNA + S-adenosyl-L-homocysteine + H(+)</text>
        <dbReference type="Rhea" id="RHEA:16497"/>
        <dbReference type="Rhea" id="RHEA-COMP:10229"/>
        <dbReference type="Rhea" id="RHEA-COMP:10231"/>
        <dbReference type="ChEBI" id="CHEBI:15378"/>
        <dbReference type="ChEBI" id="CHEBI:57856"/>
        <dbReference type="ChEBI" id="CHEBI:59789"/>
        <dbReference type="ChEBI" id="CHEBI:74411"/>
        <dbReference type="ChEBI" id="CHEBI:74449"/>
        <dbReference type="EC" id="2.1.1.181"/>
    </reaction>
</comment>
<dbReference type="EC" id="2.1.1.181" evidence="6"/>
<organism evidence="8 10">
    <name type="scientific">Colwellia hornerae</name>
    <dbReference type="NCBI Taxonomy" id="89402"/>
    <lineage>
        <taxon>Bacteria</taxon>
        <taxon>Pseudomonadati</taxon>
        <taxon>Pseudomonadota</taxon>
        <taxon>Gammaproteobacteria</taxon>
        <taxon>Alteromonadales</taxon>
        <taxon>Colwelliaceae</taxon>
        <taxon>Colwellia</taxon>
    </lineage>
</organism>
<dbReference type="CDD" id="cd02440">
    <property type="entry name" value="AdoMet_MTases"/>
    <property type="match status" value="1"/>
</dbReference>
<dbReference type="OrthoDB" id="1115728at2"/>
<keyword evidence="1 6" id="KW-0963">Cytoplasm</keyword>
<name>A0A5C6QP71_9GAMM</name>
<dbReference type="RefSeq" id="WP_146798210.1">
    <property type="nucleotide sequence ID" value="NZ_VOLP01000005.1"/>
</dbReference>
<evidence type="ECO:0000313" key="10">
    <source>
        <dbReference type="Proteomes" id="UP000321917"/>
    </source>
</evidence>
<dbReference type="NCBIfam" id="NF008725">
    <property type="entry name" value="PRK11727.1"/>
    <property type="match status" value="1"/>
</dbReference>
<keyword evidence="3 6" id="KW-0489">Methyltransferase</keyword>